<dbReference type="Gene3D" id="2.60.40.4350">
    <property type="match status" value="1"/>
</dbReference>
<name>A0A0X1KR57_9THEM</name>
<accession>A0A0X1KR57</accession>
<dbReference type="KEGG" id="phy:AJ81_05435"/>
<evidence type="ECO:0000313" key="2">
    <source>
        <dbReference type="Proteomes" id="UP000077469"/>
    </source>
</evidence>
<dbReference type="Gene3D" id="3.30.70.2940">
    <property type="match status" value="1"/>
</dbReference>
<gene>
    <name evidence="1" type="ORF">AJ81_05435</name>
</gene>
<dbReference type="InterPro" id="IPR010165">
    <property type="entry name" value="CRISPR-Cmr3_IIIB"/>
</dbReference>
<dbReference type="OrthoDB" id="37392at2"/>
<dbReference type="Pfam" id="PF09700">
    <property type="entry name" value="Cas_Cmr3"/>
    <property type="match status" value="1"/>
</dbReference>
<dbReference type="STRING" id="1123384.AJ81_05435"/>
<keyword evidence="2" id="KW-1185">Reference proteome</keyword>
<protein>
    <submittedName>
        <fullName evidence="1">CRISPR-associated protein Cmr3</fullName>
    </submittedName>
</protein>
<dbReference type="InterPro" id="IPR019117">
    <property type="entry name" value="CRISPR-assoc_protein_Cmr3"/>
</dbReference>
<sequence>MKLYAIYFEPEDWVAFREVRRFGPSDRVESVSLPSPFPFYGAVRTALLKKWGIKLELGRFPDIDEKKIEIIGGPDNPGKIKMFGPFIFKRTQKGIEHYFPAPRNIYRFDGKYKTMPILMESDGEFKLPWIGEFSGAVKVEAQYIEASEIKKLKSGQEFQPSDPDCYEVELRLGIGLSKDSKLAEERMIYTMSVYRFRNGGFFMLCDEETCGLVSQLDGVFLGAKQRWAKVWIEEFKETDIFQPLNGNVAVWLLTPAIFDDGMIPKSKQLQDAKILGIVGAKKTVISGWDVANNRSKPIHHAAGVGTVYYLDRPIDSFVLRESKFNEFGFGTVAFMKWDYFEGEE</sequence>
<dbReference type="PATRIC" id="fig|1123384.7.peg.1076"/>
<dbReference type="Proteomes" id="UP000077469">
    <property type="component" value="Chromosome"/>
</dbReference>
<dbReference type="NCBIfam" id="TIGR01888">
    <property type="entry name" value="cas_cmr3"/>
    <property type="match status" value="1"/>
</dbReference>
<dbReference type="RefSeq" id="WP_031505209.1">
    <property type="nucleotide sequence ID" value="NC_022795.1"/>
</dbReference>
<proteinExistence type="predicted"/>
<organism evidence="1 2">
    <name type="scientific">Pseudothermotoga hypogea DSM 11164 = NBRC 106472</name>
    <dbReference type="NCBI Taxonomy" id="1123384"/>
    <lineage>
        <taxon>Bacteria</taxon>
        <taxon>Thermotogati</taxon>
        <taxon>Thermotogota</taxon>
        <taxon>Thermotogae</taxon>
        <taxon>Thermotogales</taxon>
        <taxon>Thermotogaceae</taxon>
        <taxon>Pseudothermotoga</taxon>
    </lineage>
</organism>
<dbReference type="PaxDb" id="1123384-AJ81_05435"/>
<dbReference type="AlphaFoldDB" id="A0A0X1KR57"/>
<dbReference type="EMBL" id="CP007141">
    <property type="protein sequence ID" value="AJC73733.1"/>
    <property type="molecule type" value="Genomic_DNA"/>
</dbReference>
<reference evidence="1 2" key="1">
    <citation type="submission" date="2014-01" db="EMBL/GenBank/DDBJ databases">
        <title>Genome sequencing of Thermotog hypogea.</title>
        <authorList>
            <person name="Zhang X."/>
            <person name="Alvare G."/>
            <person name="Fristensky B."/>
            <person name="Chen L."/>
            <person name="Suen T."/>
            <person name="Chen Q."/>
            <person name="Ma K."/>
        </authorList>
    </citation>
    <scope>NUCLEOTIDE SEQUENCE [LARGE SCALE GENOMIC DNA]</scope>
    <source>
        <strain evidence="1 2">DSM 11164</strain>
    </source>
</reference>
<evidence type="ECO:0000313" key="1">
    <source>
        <dbReference type="EMBL" id="AJC73733.1"/>
    </source>
</evidence>